<dbReference type="Pfam" id="PF01551">
    <property type="entry name" value="Peptidase_M23"/>
    <property type="match status" value="1"/>
</dbReference>
<protein>
    <recommendedName>
        <fullName evidence="2">LysM domain-containing protein</fullName>
    </recommendedName>
</protein>
<dbReference type="SMART" id="SM00257">
    <property type="entry name" value="LysM"/>
    <property type="match status" value="1"/>
</dbReference>
<dbReference type="Gene3D" id="3.10.350.10">
    <property type="entry name" value="LysM domain"/>
    <property type="match status" value="1"/>
</dbReference>
<keyword evidence="4" id="KW-1185">Reference proteome</keyword>
<dbReference type="InterPro" id="IPR050570">
    <property type="entry name" value="Cell_wall_metabolism_enzyme"/>
</dbReference>
<evidence type="ECO:0000256" key="1">
    <source>
        <dbReference type="SAM" id="MobiDB-lite"/>
    </source>
</evidence>
<evidence type="ECO:0000313" key="3">
    <source>
        <dbReference type="EMBL" id="MQY15852.1"/>
    </source>
</evidence>
<dbReference type="PANTHER" id="PTHR21666:SF270">
    <property type="entry name" value="MUREIN HYDROLASE ACTIVATOR ENVC"/>
    <property type="match status" value="1"/>
</dbReference>
<dbReference type="AlphaFoldDB" id="A0A7K0CS73"/>
<dbReference type="Pfam" id="PF01476">
    <property type="entry name" value="LysM"/>
    <property type="match status" value="1"/>
</dbReference>
<name>A0A7K0CS73_9ACTN</name>
<dbReference type="PANTHER" id="PTHR21666">
    <property type="entry name" value="PEPTIDASE-RELATED"/>
    <property type="match status" value="1"/>
</dbReference>
<dbReference type="GO" id="GO:0004222">
    <property type="term" value="F:metalloendopeptidase activity"/>
    <property type="evidence" value="ECO:0007669"/>
    <property type="project" value="TreeGrafter"/>
</dbReference>
<sequence length="255" mass="25988">MPSPTTPNDTPNRHRGRRAPSATRRIATRASAAGATLALPVIGAAATSAFAAESPSYTVQAGDSLSSIAMDQDVDGGWEALYAANKSVVGDNPDIISPGETLTLDTSDAGTSTQEAAPAAPTAVMPVSGGTATAGFEDSGANWSTGSHTGQDWSVPVGTTVKAAVDGTVVVADWDESFGYEVMIEHADGKISMYAHLSQIDVSAGQSVDAGDRIALSGATGNVTGPHLHFEVRTSTAWGTAIDPVAWLESYGLNV</sequence>
<dbReference type="PROSITE" id="PS51782">
    <property type="entry name" value="LYSM"/>
    <property type="match status" value="1"/>
</dbReference>
<dbReference type="InterPro" id="IPR036779">
    <property type="entry name" value="LysM_dom_sf"/>
</dbReference>
<dbReference type="InterPro" id="IPR016047">
    <property type="entry name" value="M23ase_b-sheet_dom"/>
</dbReference>
<dbReference type="CDD" id="cd12797">
    <property type="entry name" value="M23_peptidase"/>
    <property type="match status" value="1"/>
</dbReference>
<dbReference type="OrthoDB" id="5244067at2"/>
<accession>A0A7K0CS73</accession>
<feature type="domain" description="LysM" evidence="2">
    <location>
        <begin position="55"/>
        <end position="104"/>
    </location>
</feature>
<feature type="compositionally biased region" description="Polar residues" evidence="1">
    <location>
        <begin position="1"/>
        <end position="10"/>
    </location>
</feature>
<dbReference type="Proteomes" id="UP000466345">
    <property type="component" value="Unassembled WGS sequence"/>
</dbReference>
<comment type="caution">
    <text evidence="3">The sequence shown here is derived from an EMBL/GenBank/DDBJ whole genome shotgun (WGS) entry which is preliminary data.</text>
</comment>
<dbReference type="InterPro" id="IPR011055">
    <property type="entry name" value="Dup_hybrid_motif"/>
</dbReference>
<dbReference type="FunFam" id="2.70.70.10:FF:000013">
    <property type="entry name" value="Peptidase family M23"/>
    <property type="match status" value="1"/>
</dbReference>
<dbReference type="Gene3D" id="2.70.70.10">
    <property type="entry name" value="Glucose Permease (Domain IIA)"/>
    <property type="match status" value="1"/>
</dbReference>
<dbReference type="SUPFAM" id="SSF51261">
    <property type="entry name" value="Duplicated hybrid motif"/>
    <property type="match status" value="1"/>
</dbReference>
<proteinExistence type="predicted"/>
<organism evidence="3 4">
    <name type="scientific">Streptomyces smaragdinus</name>
    <dbReference type="NCBI Taxonomy" id="2585196"/>
    <lineage>
        <taxon>Bacteria</taxon>
        <taxon>Bacillati</taxon>
        <taxon>Actinomycetota</taxon>
        <taxon>Actinomycetes</taxon>
        <taxon>Kitasatosporales</taxon>
        <taxon>Streptomycetaceae</taxon>
        <taxon>Streptomyces</taxon>
    </lineage>
</organism>
<gene>
    <name evidence="3" type="ORF">SRB5_60430</name>
</gene>
<reference evidence="3 4" key="1">
    <citation type="submission" date="2019-10" db="EMBL/GenBank/DDBJ databases">
        <title>Streptomyces smaragdinus sp. nov. and Streptomyces fabii sp. nov., isolated from the gut of fungus growing-termite Macrotermes natalensis.</title>
        <authorList>
            <person name="Schwitalla J."/>
            <person name="Benndorf R."/>
            <person name="Martin K."/>
            <person name="De Beer W."/>
            <person name="Kaster A.-K."/>
            <person name="Vollmers J."/>
            <person name="Poulsen M."/>
            <person name="Beemelmanns C."/>
        </authorList>
    </citation>
    <scope>NUCLEOTIDE SEQUENCE [LARGE SCALE GENOMIC DNA]</scope>
    <source>
        <strain evidence="3 4">RB5</strain>
    </source>
</reference>
<dbReference type="InterPro" id="IPR018392">
    <property type="entry name" value="LysM"/>
</dbReference>
<evidence type="ECO:0000313" key="4">
    <source>
        <dbReference type="Proteomes" id="UP000466345"/>
    </source>
</evidence>
<dbReference type="EMBL" id="WEGJ01000040">
    <property type="protein sequence ID" value="MQY15852.1"/>
    <property type="molecule type" value="Genomic_DNA"/>
</dbReference>
<dbReference type="CDD" id="cd00118">
    <property type="entry name" value="LysM"/>
    <property type="match status" value="1"/>
</dbReference>
<feature type="region of interest" description="Disordered" evidence="1">
    <location>
        <begin position="1"/>
        <end position="24"/>
    </location>
</feature>
<dbReference type="SUPFAM" id="SSF54106">
    <property type="entry name" value="LysM domain"/>
    <property type="match status" value="1"/>
</dbReference>
<evidence type="ECO:0000259" key="2">
    <source>
        <dbReference type="PROSITE" id="PS51782"/>
    </source>
</evidence>
<dbReference type="RefSeq" id="WP_153456648.1">
    <property type="nucleotide sequence ID" value="NZ_WEGJ01000040.1"/>
</dbReference>